<dbReference type="KEGG" id="tper:IWA51_11145"/>
<dbReference type="Pfam" id="PF08281">
    <property type="entry name" value="Sigma70_r4_2"/>
    <property type="match status" value="1"/>
</dbReference>
<evidence type="ECO:0000313" key="8">
    <source>
        <dbReference type="Proteomes" id="UP000595224"/>
    </source>
</evidence>
<evidence type="ECO:0000313" key="7">
    <source>
        <dbReference type="EMBL" id="QQA00797.1"/>
    </source>
</evidence>
<dbReference type="InterPro" id="IPR013249">
    <property type="entry name" value="RNA_pol_sigma70_r4_t2"/>
</dbReference>
<dbReference type="InterPro" id="IPR036388">
    <property type="entry name" value="WH-like_DNA-bd_sf"/>
</dbReference>
<keyword evidence="3" id="KW-0731">Sigma factor</keyword>
<dbReference type="PANTHER" id="PTHR43133">
    <property type="entry name" value="RNA POLYMERASE ECF-TYPE SIGMA FACTO"/>
    <property type="match status" value="1"/>
</dbReference>
<dbReference type="Gene3D" id="1.10.10.10">
    <property type="entry name" value="Winged helix-like DNA-binding domain superfamily/Winged helix DNA-binding domain"/>
    <property type="match status" value="1"/>
</dbReference>
<dbReference type="GO" id="GO:0006352">
    <property type="term" value="P:DNA-templated transcription initiation"/>
    <property type="evidence" value="ECO:0007669"/>
    <property type="project" value="InterPro"/>
</dbReference>
<evidence type="ECO:0000256" key="1">
    <source>
        <dbReference type="ARBA" id="ARBA00010641"/>
    </source>
</evidence>
<proteinExistence type="inferred from homology"/>
<dbReference type="RefSeq" id="WP_177528386.1">
    <property type="nucleotide sequence ID" value="NZ_CBCSHE010000015.1"/>
</dbReference>
<sequence>MFSLNKGNLTEQSINCADPKDFRKVYDATMQLLFKISYKVVDDEEAAEDLVHDSYIKANEKKMVFPSMDDAKFWLIRVVKNASLNYAKRKTREAKAYHKALYEGRQQMDSGEVDLLKKEAQNIALSALKKLPDNLREVLVLREYGEMNYKDIGKQLGISEGNVKVRVFRAREQLTKLIGEEDVYLP</sequence>
<dbReference type="AlphaFoldDB" id="A0A7T3RD38"/>
<dbReference type="SUPFAM" id="SSF88659">
    <property type="entry name" value="Sigma3 and sigma4 domains of RNA polymerase sigma factors"/>
    <property type="match status" value="1"/>
</dbReference>
<gene>
    <name evidence="7" type="ORF">IWA51_11145</name>
</gene>
<dbReference type="PANTHER" id="PTHR43133:SF46">
    <property type="entry name" value="RNA POLYMERASE SIGMA-70 FACTOR ECF SUBFAMILY"/>
    <property type="match status" value="1"/>
</dbReference>
<evidence type="ECO:0000259" key="6">
    <source>
        <dbReference type="Pfam" id="PF08281"/>
    </source>
</evidence>
<name>A0A7T3RD38_9SPIR</name>
<evidence type="ECO:0000256" key="3">
    <source>
        <dbReference type="ARBA" id="ARBA00023082"/>
    </source>
</evidence>
<comment type="similarity">
    <text evidence="1">Belongs to the sigma-70 factor family. ECF subfamily.</text>
</comment>
<dbReference type="InterPro" id="IPR014284">
    <property type="entry name" value="RNA_pol_sigma-70_dom"/>
</dbReference>
<feature type="domain" description="RNA polymerase sigma-70 region 2" evidence="5">
    <location>
        <begin position="26"/>
        <end position="92"/>
    </location>
</feature>
<dbReference type="InterPro" id="IPR013324">
    <property type="entry name" value="RNA_pol_sigma_r3/r4-like"/>
</dbReference>
<protein>
    <submittedName>
        <fullName evidence="7">Sigma-70 family RNA polymerase sigma factor</fullName>
    </submittedName>
</protein>
<dbReference type="CDD" id="cd06171">
    <property type="entry name" value="Sigma70_r4"/>
    <property type="match status" value="1"/>
</dbReference>
<feature type="domain" description="RNA polymerase sigma factor 70 region 4 type 2" evidence="6">
    <location>
        <begin position="124"/>
        <end position="174"/>
    </location>
</feature>
<keyword evidence="8" id="KW-1185">Reference proteome</keyword>
<dbReference type="GO" id="GO:0016987">
    <property type="term" value="F:sigma factor activity"/>
    <property type="evidence" value="ECO:0007669"/>
    <property type="project" value="UniProtKB-KW"/>
</dbReference>
<evidence type="ECO:0000259" key="5">
    <source>
        <dbReference type="Pfam" id="PF04542"/>
    </source>
</evidence>
<dbReference type="EMBL" id="CP064936">
    <property type="protein sequence ID" value="QQA00797.1"/>
    <property type="molecule type" value="Genomic_DNA"/>
</dbReference>
<dbReference type="InterPro" id="IPR013325">
    <property type="entry name" value="RNA_pol_sigma_r2"/>
</dbReference>
<evidence type="ECO:0000256" key="2">
    <source>
        <dbReference type="ARBA" id="ARBA00023015"/>
    </source>
</evidence>
<accession>A0A7T3RD38</accession>
<dbReference type="NCBIfam" id="TIGR02937">
    <property type="entry name" value="sigma70-ECF"/>
    <property type="match status" value="1"/>
</dbReference>
<keyword evidence="4" id="KW-0804">Transcription</keyword>
<keyword evidence="2" id="KW-0805">Transcription regulation</keyword>
<dbReference type="Pfam" id="PF04542">
    <property type="entry name" value="Sigma70_r2"/>
    <property type="match status" value="1"/>
</dbReference>
<evidence type="ECO:0000256" key="4">
    <source>
        <dbReference type="ARBA" id="ARBA00023163"/>
    </source>
</evidence>
<reference evidence="7 8" key="1">
    <citation type="submission" date="2020-11" db="EMBL/GenBank/DDBJ databases">
        <title>Treponema Peruensis nv. sp., first commensal Treponema isolated from human feces.</title>
        <authorList>
            <person name="Belkhou C."/>
            <person name="Raes J."/>
        </authorList>
    </citation>
    <scope>NUCLEOTIDE SEQUENCE [LARGE SCALE GENOMIC DNA]</scope>
    <source>
        <strain evidence="7 8">RCC2812</strain>
    </source>
</reference>
<dbReference type="SUPFAM" id="SSF88946">
    <property type="entry name" value="Sigma2 domain of RNA polymerase sigma factors"/>
    <property type="match status" value="1"/>
</dbReference>
<organism evidence="7 8">
    <name type="scientific">Treponema peruense</name>
    <dbReference type="NCBI Taxonomy" id="2787628"/>
    <lineage>
        <taxon>Bacteria</taxon>
        <taxon>Pseudomonadati</taxon>
        <taxon>Spirochaetota</taxon>
        <taxon>Spirochaetia</taxon>
        <taxon>Spirochaetales</taxon>
        <taxon>Treponemataceae</taxon>
        <taxon>Treponema</taxon>
    </lineage>
</organism>
<dbReference type="Gene3D" id="1.10.1740.10">
    <property type="match status" value="1"/>
</dbReference>
<dbReference type="Proteomes" id="UP000595224">
    <property type="component" value="Chromosome"/>
</dbReference>
<dbReference type="InterPro" id="IPR039425">
    <property type="entry name" value="RNA_pol_sigma-70-like"/>
</dbReference>
<dbReference type="GO" id="GO:0003677">
    <property type="term" value="F:DNA binding"/>
    <property type="evidence" value="ECO:0007669"/>
    <property type="project" value="InterPro"/>
</dbReference>
<dbReference type="InterPro" id="IPR007627">
    <property type="entry name" value="RNA_pol_sigma70_r2"/>
</dbReference>